<feature type="compositionally biased region" description="Polar residues" evidence="6">
    <location>
        <begin position="535"/>
        <end position="547"/>
    </location>
</feature>
<dbReference type="InterPro" id="IPR048889">
    <property type="entry name" value="NSUN5_RCM1_N"/>
</dbReference>
<dbReference type="Pfam" id="PF21153">
    <property type="entry name" value="NSUN5_N"/>
    <property type="match status" value="1"/>
</dbReference>
<dbReference type="GO" id="GO:0003723">
    <property type="term" value="F:RNA binding"/>
    <property type="evidence" value="ECO:0007669"/>
    <property type="project" value="UniProtKB-UniRule"/>
</dbReference>
<evidence type="ECO:0000313" key="8">
    <source>
        <dbReference type="EMBL" id="GMH52758.1"/>
    </source>
</evidence>
<dbReference type="InterPro" id="IPR049560">
    <property type="entry name" value="MeTrfase_RsmB-F_NOP2_cat"/>
</dbReference>
<keyword evidence="1 5" id="KW-0489">Methyltransferase</keyword>
<keyword evidence="9" id="KW-1185">Reference proteome</keyword>
<feature type="binding site" evidence="5">
    <location>
        <position position="331"/>
    </location>
    <ligand>
        <name>S-adenosyl-L-methionine</name>
        <dbReference type="ChEBI" id="CHEBI:59789"/>
    </ligand>
</feature>
<feature type="binding site" evidence="5">
    <location>
        <position position="282"/>
    </location>
    <ligand>
        <name>S-adenosyl-L-methionine</name>
        <dbReference type="ChEBI" id="CHEBI:59789"/>
    </ligand>
</feature>
<dbReference type="AlphaFoldDB" id="A0A9W7DRR3"/>
<evidence type="ECO:0000256" key="5">
    <source>
        <dbReference type="PROSITE-ProRule" id="PRU01023"/>
    </source>
</evidence>
<dbReference type="InterPro" id="IPR029063">
    <property type="entry name" value="SAM-dependent_MTases_sf"/>
</dbReference>
<keyword evidence="2 5" id="KW-0808">Transferase</keyword>
<evidence type="ECO:0000256" key="1">
    <source>
        <dbReference type="ARBA" id="ARBA00022603"/>
    </source>
</evidence>
<evidence type="ECO:0000256" key="3">
    <source>
        <dbReference type="ARBA" id="ARBA00022691"/>
    </source>
</evidence>
<dbReference type="InterPro" id="IPR023267">
    <property type="entry name" value="RCMT"/>
</dbReference>
<keyword evidence="4 5" id="KW-0694">RNA-binding</keyword>
<dbReference type="InterPro" id="IPR001678">
    <property type="entry name" value="MeTrfase_RsmB-F_NOP2_dom"/>
</dbReference>
<comment type="caution">
    <text evidence="8">The sequence shown here is derived from an EMBL/GenBank/DDBJ whole genome shotgun (WGS) entry which is preliminary data.</text>
</comment>
<feature type="domain" description="SAM-dependent MTase RsmB/NOP-type" evidence="7">
    <location>
        <begin position="140"/>
        <end position="462"/>
    </location>
</feature>
<accession>A0A9W7DRR3</accession>
<dbReference type="GO" id="GO:0005730">
    <property type="term" value="C:nucleolus"/>
    <property type="evidence" value="ECO:0007669"/>
    <property type="project" value="TreeGrafter"/>
</dbReference>
<dbReference type="PROSITE" id="PS51686">
    <property type="entry name" value="SAM_MT_RSMB_NOP"/>
    <property type="match status" value="1"/>
</dbReference>
<dbReference type="OrthoDB" id="435282at2759"/>
<feature type="compositionally biased region" description="Basic and acidic residues" evidence="6">
    <location>
        <begin position="522"/>
        <end position="531"/>
    </location>
</feature>
<feature type="binding site" evidence="5">
    <location>
        <position position="311"/>
    </location>
    <ligand>
        <name>S-adenosyl-L-methionine</name>
        <dbReference type="ChEBI" id="CHEBI:59789"/>
    </ligand>
</feature>
<feature type="active site" description="Nucleophile" evidence="5">
    <location>
        <position position="383"/>
    </location>
</feature>
<dbReference type="SUPFAM" id="SSF53335">
    <property type="entry name" value="S-adenosyl-L-methionine-dependent methyltransferases"/>
    <property type="match status" value="1"/>
</dbReference>
<evidence type="ECO:0000259" key="7">
    <source>
        <dbReference type="PROSITE" id="PS51686"/>
    </source>
</evidence>
<protein>
    <recommendedName>
        <fullName evidence="7">SAM-dependent MTase RsmB/NOP-type domain-containing protein</fullName>
    </recommendedName>
</protein>
<evidence type="ECO:0000256" key="6">
    <source>
        <dbReference type="SAM" id="MobiDB-lite"/>
    </source>
</evidence>
<dbReference type="Gene3D" id="3.40.50.150">
    <property type="entry name" value="Vaccinia Virus protein VP39"/>
    <property type="match status" value="1"/>
</dbReference>
<evidence type="ECO:0000313" key="9">
    <source>
        <dbReference type="Proteomes" id="UP001165082"/>
    </source>
</evidence>
<dbReference type="GO" id="GO:0070475">
    <property type="term" value="P:rRNA base methylation"/>
    <property type="evidence" value="ECO:0007669"/>
    <property type="project" value="TreeGrafter"/>
</dbReference>
<name>A0A9W7DRR3_9STRA</name>
<feature type="compositionally biased region" description="Basic residues" evidence="6">
    <location>
        <begin position="548"/>
        <end position="559"/>
    </location>
</feature>
<gene>
    <name evidence="8" type="ORF">TrRE_jg7937</name>
</gene>
<feature type="region of interest" description="Disordered" evidence="6">
    <location>
        <begin position="495"/>
        <end position="581"/>
    </location>
</feature>
<evidence type="ECO:0000256" key="4">
    <source>
        <dbReference type="ARBA" id="ARBA00022884"/>
    </source>
</evidence>
<dbReference type="Pfam" id="PF01189">
    <property type="entry name" value="Methyltr_RsmB-F"/>
    <property type="match status" value="1"/>
</dbReference>
<evidence type="ECO:0000256" key="2">
    <source>
        <dbReference type="ARBA" id="ARBA00022679"/>
    </source>
</evidence>
<dbReference type="EMBL" id="BRXZ01000749">
    <property type="protein sequence ID" value="GMH52758.1"/>
    <property type="molecule type" value="Genomic_DNA"/>
</dbReference>
<feature type="binding site" evidence="5">
    <location>
        <begin position="254"/>
        <end position="260"/>
    </location>
    <ligand>
        <name>S-adenosyl-L-methionine</name>
        <dbReference type="ChEBI" id="CHEBI:59789"/>
    </ligand>
</feature>
<feature type="compositionally biased region" description="Basic and acidic residues" evidence="6">
    <location>
        <begin position="560"/>
        <end position="569"/>
    </location>
</feature>
<dbReference type="PRINTS" id="PR02008">
    <property type="entry name" value="RCMTFAMILY"/>
</dbReference>
<dbReference type="Proteomes" id="UP001165082">
    <property type="component" value="Unassembled WGS sequence"/>
</dbReference>
<keyword evidence="3 5" id="KW-0949">S-adenosyl-L-methionine</keyword>
<dbReference type="PANTHER" id="PTHR22807:SF4">
    <property type="entry name" value="28S RRNA (CYTOSINE-C(5))-METHYLTRANSFERASE"/>
    <property type="match status" value="1"/>
</dbReference>
<reference evidence="8" key="1">
    <citation type="submission" date="2022-07" db="EMBL/GenBank/DDBJ databases">
        <title>Genome analysis of Parmales, a sister group of diatoms, reveals the evolutionary specialization of diatoms from phago-mixotrophs to photoautotrophs.</title>
        <authorList>
            <person name="Ban H."/>
            <person name="Sato S."/>
            <person name="Yoshikawa S."/>
            <person name="Kazumasa Y."/>
            <person name="Nakamura Y."/>
            <person name="Ichinomiya M."/>
            <person name="Saitoh K."/>
            <person name="Sato N."/>
            <person name="Blanc-Mathieu R."/>
            <person name="Endo H."/>
            <person name="Kuwata A."/>
            <person name="Ogata H."/>
        </authorList>
    </citation>
    <scope>NUCLEOTIDE SEQUENCE</scope>
</reference>
<comment type="similarity">
    <text evidence="5">Belongs to the class I-like SAM-binding methyltransferase superfamily. RsmB/NOP family.</text>
</comment>
<dbReference type="GO" id="GO:0008173">
    <property type="term" value="F:RNA methyltransferase activity"/>
    <property type="evidence" value="ECO:0007669"/>
    <property type="project" value="InterPro"/>
</dbReference>
<sequence length="581" mass="62632">MNQYKDASKLLGPLLKKNGPGLKSLAFGGKKKPPSKAVYATVCHTLRSREVLDRVLGIAGKAREDFEGLRDKELMYVLLYELLLGPYKGIRGGGGGKRAIMKHENELRAALVKLATEGDKATKDVISSGGGLTAGEGASVPTVKPSHWPKYVRVNTLKATLSEAVASAKEKFGEPNVAVHQVVDNVLVLPCTVNNLYEWDMVERGEVVIQDLSSCLTAVALGGGNGSRWWDSGPAKKKGKKGKDKSGVVMLDACAAPGNKTTHLAAIVNEGCEVQNRVVALDRASERIKILQKRVKLLGGDSGVVEPRHQDFLKVDSGDKDLKNLRAILLDPSCSGSGIVNSPDRVDSSDSAERLRSLASFQLLALVHSMSFPQVDYIAYSTCSVNVEEDEAVVAKALAEGNAKLEGGERWRLVAPASLRGWKRRGVAVEGLTAEQAECLCRSDPFDGDLTNGFFVGYFERVKVAGEGKREGTIGGGEVGEVKVFKEGMFKVEGGEEKKRKQKKQKGGEEAKGGGGKGGAEGGEKKNDNKRKAPSQHSMVPTDTSSMPKKKLKKLLYKQRQRELREERLKKKKKGDGGKGV</sequence>
<proteinExistence type="inferred from homology"/>
<organism evidence="8 9">
    <name type="scientific">Triparma retinervis</name>
    <dbReference type="NCBI Taxonomy" id="2557542"/>
    <lineage>
        <taxon>Eukaryota</taxon>
        <taxon>Sar</taxon>
        <taxon>Stramenopiles</taxon>
        <taxon>Ochrophyta</taxon>
        <taxon>Bolidophyceae</taxon>
        <taxon>Parmales</taxon>
        <taxon>Triparmaceae</taxon>
        <taxon>Triparma</taxon>
    </lineage>
</organism>
<dbReference type="PANTHER" id="PTHR22807">
    <property type="entry name" value="NOP2 YEAST -RELATED NOL1/NOP2/FMU SUN DOMAIN-CONTAINING"/>
    <property type="match status" value="1"/>
</dbReference>